<feature type="non-terminal residue" evidence="3">
    <location>
        <position position="440"/>
    </location>
</feature>
<gene>
    <name evidence="3" type="ORF">S01H1_10308</name>
</gene>
<evidence type="ECO:0000256" key="1">
    <source>
        <dbReference type="ARBA" id="ARBA00022741"/>
    </source>
</evidence>
<reference evidence="3" key="1">
    <citation type="journal article" date="2014" name="Front. Microbiol.">
        <title>High frequency of phylogenetically diverse reductive dehalogenase-homologous genes in deep subseafloor sedimentary metagenomes.</title>
        <authorList>
            <person name="Kawai M."/>
            <person name="Futagami T."/>
            <person name="Toyoda A."/>
            <person name="Takaki Y."/>
            <person name="Nishi S."/>
            <person name="Hori S."/>
            <person name="Arai W."/>
            <person name="Tsubouchi T."/>
            <person name="Morono Y."/>
            <person name="Uchiyama I."/>
            <person name="Ito T."/>
            <person name="Fujiyama A."/>
            <person name="Inagaki F."/>
            <person name="Takami H."/>
        </authorList>
    </citation>
    <scope>NUCLEOTIDE SEQUENCE</scope>
    <source>
        <strain evidence="3">Expedition CK06-06</strain>
    </source>
</reference>
<dbReference type="Pfam" id="PF13424">
    <property type="entry name" value="TPR_12"/>
    <property type="match status" value="1"/>
</dbReference>
<dbReference type="SMART" id="SM00028">
    <property type="entry name" value="TPR"/>
    <property type="match status" value="6"/>
</dbReference>
<keyword evidence="1" id="KW-0547">Nucleotide-binding</keyword>
<dbReference type="InterPro" id="IPR019734">
    <property type="entry name" value="TPR_rpt"/>
</dbReference>
<dbReference type="Gene3D" id="1.25.40.10">
    <property type="entry name" value="Tetratricopeptide repeat domain"/>
    <property type="match status" value="2"/>
</dbReference>
<dbReference type="SUPFAM" id="SSF48452">
    <property type="entry name" value="TPR-like"/>
    <property type="match status" value="1"/>
</dbReference>
<sequence length="440" mass="50402">LIRLLIKESDIYQLMKDKIISTANGNPLFIEEIVRGIEVKRLSVDKDRLGNYPEMFADFQIPDTVHSIARARIDLLPVGLKEILYQASVLGRNIEMKLLQKITNLEDKALLETMEKLRKHEFIEEVEAAPQLQRYFAFTHSLIQEIAYNSLLFKTRRSLHNKIGSVIEEMYLSKIDEKVEEVAYHFKNSDDKVKAVFYLNKAGDKAQSLYAFSNAVNYFQDCINISETTELKKEQLTQFSGIYNKLAFSQSTVGKRKEAEISLNKALKYCRKIKDKDNKSLILMSMGNLYGDMGQWDKAIEYFKNSLLITEEINNLRRKASILKGIGLACLFKGDTSTGYSYLNESINICKEIKALDVYAMALNNIGIYYDMLGRWKEAIEAYKESLSIAKKIKNIIVISNIMNNIGFTYSSLGESKQAIYYLKKSVKIANKIGDIYNKG</sequence>
<keyword evidence="2" id="KW-0067">ATP-binding</keyword>
<dbReference type="InterPro" id="IPR011990">
    <property type="entry name" value="TPR-like_helical_dom_sf"/>
</dbReference>
<dbReference type="Pfam" id="PF13176">
    <property type="entry name" value="TPR_7"/>
    <property type="match status" value="1"/>
</dbReference>
<feature type="non-terminal residue" evidence="3">
    <location>
        <position position="1"/>
    </location>
</feature>
<dbReference type="PROSITE" id="PS50005">
    <property type="entry name" value="TPR"/>
    <property type="match status" value="2"/>
</dbReference>
<dbReference type="GO" id="GO:0005524">
    <property type="term" value="F:ATP binding"/>
    <property type="evidence" value="ECO:0007669"/>
    <property type="project" value="UniProtKB-KW"/>
</dbReference>
<dbReference type="GO" id="GO:0005737">
    <property type="term" value="C:cytoplasm"/>
    <property type="evidence" value="ECO:0007669"/>
    <property type="project" value="TreeGrafter"/>
</dbReference>
<dbReference type="GO" id="GO:0004016">
    <property type="term" value="F:adenylate cyclase activity"/>
    <property type="evidence" value="ECO:0007669"/>
    <property type="project" value="TreeGrafter"/>
</dbReference>
<proteinExistence type="predicted"/>
<evidence type="ECO:0000256" key="2">
    <source>
        <dbReference type="ARBA" id="ARBA00022840"/>
    </source>
</evidence>
<dbReference type="Pfam" id="PF13181">
    <property type="entry name" value="TPR_8"/>
    <property type="match status" value="1"/>
</dbReference>
<evidence type="ECO:0000313" key="3">
    <source>
        <dbReference type="EMBL" id="GAF70692.1"/>
    </source>
</evidence>
<comment type="caution">
    <text evidence="3">The sequence shown here is derived from an EMBL/GenBank/DDBJ whole genome shotgun (WGS) entry which is preliminary data.</text>
</comment>
<dbReference type="AlphaFoldDB" id="X0S432"/>
<organism evidence="3">
    <name type="scientific">marine sediment metagenome</name>
    <dbReference type="NCBI Taxonomy" id="412755"/>
    <lineage>
        <taxon>unclassified sequences</taxon>
        <taxon>metagenomes</taxon>
        <taxon>ecological metagenomes</taxon>
    </lineage>
</organism>
<name>X0S432_9ZZZZ</name>
<protein>
    <submittedName>
        <fullName evidence="3">Uncharacterized protein</fullName>
    </submittedName>
</protein>
<dbReference type="EMBL" id="BARS01005266">
    <property type="protein sequence ID" value="GAF70692.1"/>
    <property type="molecule type" value="Genomic_DNA"/>
</dbReference>
<dbReference type="PANTHER" id="PTHR16305">
    <property type="entry name" value="TESTICULAR SOLUBLE ADENYLYL CYCLASE"/>
    <property type="match status" value="1"/>
</dbReference>
<dbReference type="PANTHER" id="PTHR16305:SF28">
    <property type="entry name" value="GUANYLATE CYCLASE DOMAIN-CONTAINING PROTEIN"/>
    <property type="match status" value="1"/>
</dbReference>
<accession>X0S432</accession>